<sequence>MDAEDISSEAWVRIYENRSLHAYVQRGNIKQVRSALRRLCNSVCAKERMDYDSFCGRWLYSNDDTRNLLAAKAQGFELSFDEKIDLETGLELLVKENPARYEAIYRFFYLEEEATESRERKQKSLALSQLTALMNRGRIQREDERQEGLGTKTVDPEEVENY</sequence>
<name>A0A8S5TLG2_9CAUD</name>
<accession>A0A8S5TLG2</accession>
<reference evidence="2" key="1">
    <citation type="journal article" date="2021" name="Proc. Natl. Acad. Sci. U.S.A.">
        <title>A Catalog of Tens of Thousands of Viruses from Human Metagenomes Reveals Hidden Associations with Chronic Diseases.</title>
        <authorList>
            <person name="Tisza M.J."/>
            <person name="Buck C.B."/>
        </authorList>
    </citation>
    <scope>NUCLEOTIDE SEQUENCE</scope>
    <source>
        <strain evidence="2">CtGkF2</strain>
    </source>
</reference>
<dbReference type="Pfam" id="PF25684">
    <property type="entry name" value="Mycobacteriophage_Gp53"/>
    <property type="match status" value="1"/>
</dbReference>
<dbReference type="InterPro" id="IPR057899">
    <property type="entry name" value="Gp53"/>
</dbReference>
<dbReference type="EMBL" id="BK032847">
    <property type="protein sequence ID" value="DAF64009.1"/>
    <property type="molecule type" value="Genomic_DNA"/>
</dbReference>
<proteinExistence type="predicted"/>
<evidence type="ECO:0000256" key="1">
    <source>
        <dbReference type="SAM" id="MobiDB-lite"/>
    </source>
</evidence>
<protein>
    <submittedName>
        <fullName evidence="2">Uncharacterized protein</fullName>
    </submittedName>
</protein>
<organism evidence="2">
    <name type="scientific">Siphoviridae sp. ctGkF2</name>
    <dbReference type="NCBI Taxonomy" id="2827823"/>
    <lineage>
        <taxon>Viruses</taxon>
        <taxon>Duplodnaviria</taxon>
        <taxon>Heunggongvirae</taxon>
        <taxon>Uroviricota</taxon>
        <taxon>Caudoviricetes</taxon>
    </lineage>
</organism>
<feature type="region of interest" description="Disordered" evidence="1">
    <location>
        <begin position="138"/>
        <end position="162"/>
    </location>
</feature>
<evidence type="ECO:0000313" key="2">
    <source>
        <dbReference type="EMBL" id="DAF64009.1"/>
    </source>
</evidence>